<dbReference type="eggNOG" id="COG2379">
    <property type="taxonomic scope" value="Bacteria"/>
</dbReference>
<dbReference type="GO" id="GO:0005737">
    <property type="term" value="C:cytoplasm"/>
    <property type="evidence" value="ECO:0007669"/>
    <property type="project" value="TreeGrafter"/>
</dbReference>
<dbReference type="RefSeq" id="WP_002683492.1">
    <property type="nucleotide sequence ID" value="NZ_JH600070.1"/>
</dbReference>
<dbReference type="STRING" id="395493.BegalDRAFT_0575"/>
<name>I3CD00_9GAMM</name>
<keyword evidence="4" id="KW-1185">Reference proteome</keyword>
<keyword evidence="3" id="KW-0418">Kinase</keyword>
<gene>
    <name evidence="3" type="ORF">BegalDRAFT_0575</name>
</gene>
<dbReference type="Gene3D" id="3.40.50.10180">
    <property type="entry name" value="Glycerate kinase, MOFRL-like N-terminal domain"/>
    <property type="match status" value="1"/>
</dbReference>
<keyword evidence="3" id="KW-0808">Transferase</keyword>
<dbReference type="Gene3D" id="3.40.1480.10">
    <property type="entry name" value="MOFRL domain"/>
    <property type="match status" value="1"/>
</dbReference>
<dbReference type="AlphaFoldDB" id="I3CD00"/>
<feature type="domain" description="MOFRL" evidence="1">
    <location>
        <begin position="296"/>
        <end position="401"/>
    </location>
</feature>
<reference evidence="3 4" key="1">
    <citation type="submission" date="2011-11" db="EMBL/GenBank/DDBJ databases">
        <title>Improved High-Quality Draft sequence of Beggiatoa alba B18lD.</title>
        <authorList>
            <consortium name="US DOE Joint Genome Institute"/>
            <person name="Lucas S."/>
            <person name="Han J."/>
            <person name="Lapidus A."/>
            <person name="Cheng J.-F."/>
            <person name="Goodwin L."/>
            <person name="Pitluck S."/>
            <person name="Peters L."/>
            <person name="Mikhailova N."/>
            <person name="Held B."/>
            <person name="Detter J.C."/>
            <person name="Han C."/>
            <person name="Tapia R."/>
            <person name="Land M."/>
            <person name="Hauser L."/>
            <person name="Kyrpides N."/>
            <person name="Ivanova N."/>
            <person name="Pagani I."/>
            <person name="Samuel K."/>
            <person name="Teske A."/>
            <person name="Mueller J."/>
            <person name="Woyke T."/>
        </authorList>
    </citation>
    <scope>NUCLEOTIDE SEQUENCE [LARGE SCALE GENOMIC DNA]</scope>
    <source>
        <strain evidence="3 4">B18LD</strain>
    </source>
</reference>
<dbReference type="InterPro" id="IPR037035">
    <property type="entry name" value="GK-like_C_sf"/>
</dbReference>
<dbReference type="InterPro" id="IPR038614">
    <property type="entry name" value="GK_N_sf"/>
</dbReference>
<sequence>MMPNVYRQHLLAFYRAALLAVNGRNQTANFLRQHVMETPCALIAIGKAASEMALGAYEVLGAQITCGLVISKYGYINQAELQAFGAVCLESAHPVPNVDSLRAGEELLQFIHALPPKYPVLCLVSGGASSLVEVPIASVNLETLQAVNQWLLASGLNIQAMNSVRKNLSQIKGGRLAHYLVGHPVMNLLISDVPQDDLQVIGSGLLVPSNHEHIPSHLPDWINALLRGTEPTCPLNCYANIQHFLIASPSIARHAIIKAAQARGYTPYIQSEFIQGDAIKAGEKIANFLLDATQGVYIWSSETTVQLPAVVGEGGRCQMLALSAARVLLGQFGIYLLAAGTDGEDGNNKVAGALVDSGTVARGEILGLDCVQHLQKANAGQFLEQTNDLIYTGATGTNVMDVLIGLVTE</sequence>
<dbReference type="PANTHER" id="PTHR12227:SF0">
    <property type="entry name" value="GLYCERATE KINASE"/>
    <property type="match status" value="1"/>
</dbReference>
<dbReference type="HOGENOM" id="CLU_032279_1_1_6"/>
<evidence type="ECO:0000259" key="2">
    <source>
        <dbReference type="Pfam" id="PF13660"/>
    </source>
</evidence>
<dbReference type="InterPro" id="IPR025286">
    <property type="entry name" value="MOFRL_assoc_dom"/>
</dbReference>
<dbReference type="OrthoDB" id="9766552at2"/>
<dbReference type="InterPro" id="IPR007835">
    <property type="entry name" value="MOFRL"/>
</dbReference>
<evidence type="ECO:0000259" key="1">
    <source>
        <dbReference type="Pfam" id="PF05161"/>
    </source>
</evidence>
<organism evidence="3 4">
    <name type="scientific">Beggiatoa alba B18LD</name>
    <dbReference type="NCBI Taxonomy" id="395493"/>
    <lineage>
        <taxon>Bacteria</taxon>
        <taxon>Pseudomonadati</taxon>
        <taxon>Pseudomonadota</taxon>
        <taxon>Gammaproteobacteria</taxon>
        <taxon>Thiotrichales</taxon>
        <taxon>Thiotrichaceae</taxon>
        <taxon>Beggiatoa</taxon>
    </lineage>
</organism>
<dbReference type="InterPro" id="IPR039760">
    <property type="entry name" value="MOFRL_protein"/>
</dbReference>
<dbReference type="SUPFAM" id="SSF82544">
    <property type="entry name" value="GckA/TtuD-like"/>
    <property type="match status" value="1"/>
</dbReference>
<proteinExistence type="predicted"/>
<dbReference type="Pfam" id="PF05161">
    <property type="entry name" value="MOFRL"/>
    <property type="match status" value="1"/>
</dbReference>
<protein>
    <submittedName>
        <fullName evidence="3">Putative glycerate kinase</fullName>
    </submittedName>
</protein>
<dbReference type="Pfam" id="PF13660">
    <property type="entry name" value="DUF4147"/>
    <property type="match status" value="1"/>
</dbReference>
<feature type="domain" description="MOFRL-associated" evidence="2">
    <location>
        <begin position="10"/>
        <end position="211"/>
    </location>
</feature>
<accession>I3CD00</accession>
<evidence type="ECO:0000313" key="4">
    <source>
        <dbReference type="Proteomes" id="UP000005744"/>
    </source>
</evidence>
<dbReference type="PANTHER" id="PTHR12227">
    <property type="entry name" value="GLYCERATE KINASE"/>
    <property type="match status" value="1"/>
</dbReference>
<dbReference type="EMBL" id="JH600070">
    <property type="protein sequence ID" value="EIJ41493.1"/>
    <property type="molecule type" value="Genomic_DNA"/>
</dbReference>
<dbReference type="Proteomes" id="UP000005744">
    <property type="component" value="Unassembled WGS sequence"/>
</dbReference>
<dbReference type="GO" id="GO:0008887">
    <property type="term" value="F:glycerate kinase activity"/>
    <property type="evidence" value="ECO:0007669"/>
    <property type="project" value="InterPro"/>
</dbReference>
<evidence type="ECO:0000313" key="3">
    <source>
        <dbReference type="EMBL" id="EIJ41493.1"/>
    </source>
</evidence>